<keyword evidence="3" id="KW-1185">Reference proteome</keyword>
<dbReference type="Proteomes" id="UP000190541">
    <property type="component" value="Unassembled WGS sequence"/>
</dbReference>
<gene>
    <name evidence="2" type="ORF">SAMN05660226_03115</name>
</gene>
<dbReference type="InterPro" id="IPR022223">
    <property type="entry name" value="DUF3748"/>
</dbReference>
<dbReference type="RefSeq" id="WP_245826950.1">
    <property type="nucleotide sequence ID" value="NZ_FUYS01000008.1"/>
</dbReference>
<dbReference type="SUPFAM" id="SSF82171">
    <property type="entry name" value="DPP6 N-terminal domain-like"/>
    <property type="match status" value="1"/>
</dbReference>
<evidence type="ECO:0000313" key="3">
    <source>
        <dbReference type="Proteomes" id="UP000190541"/>
    </source>
</evidence>
<dbReference type="PANTHER" id="PTHR36842:SF1">
    <property type="entry name" value="PROTEIN TOLB"/>
    <property type="match status" value="1"/>
</dbReference>
<dbReference type="STRING" id="623280.SAMN05660226_03115"/>
<dbReference type="Gene3D" id="2.120.10.30">
    <property type="entry name" value="TolB, C-terminal domain"/>
    <property type="match status" value="2"/>
</dbReference>
<sequence length="468" mass="51122">MSPLPAVIAYGLGTLALGCSLMACRIEEKPMNVNEIQLTNAPQGHTIHNTQVFSKDGQWIVFDTRNDDTQIGRTGRIAMVNVHTGETRTLYQTPNQSPDGPGVGAATWSPVADRVLFIHGIRNADASRPYSMTRRTGVAIDIDRPGQPVFMDARNIIPPFTKGALRGGTHAHTWSGDGQWISFTYNDHVMEQLAQTDSAVSDLRMVGVMVPGRVAVPDDGSLENNSGEYFAVVVTAVTECPTRGTDEIERAFDECWIGTHGYLKPDGKRQRRAIAFQGKVRNAEGRAVTEVFVADLPDDLTEEADGQPLAGTATTRPCVPVGVIQRRITFSVAGIEGPRHWLRTTPDGEMILYLANDHRGIVQLFGVSPNGGEPRQLTANPFPVQGPFNSDPDGRWVAYTADNSLFITELATGDTHRLTARFEDADKPVGAPNWSPDGSTIAYNRYVGEGDGRFLQIFLLTFQEPSVY</sequence>
<dbReference type="Pfam" id="PF12566">
    <property type="entry name" value="DUF3748"/>
    <property type="match status" value="1"/>
</dbReference>
<proteinExistence type="inferred from homology"/>
<comment type="similarity">
    <text evidence="1">Belongs to the TolB family.</text>
</comment>
<name>A0A1T5E2P7_9SPHI</name>
<protein>
    <submittedName>
        <fullName evidence="2">WD40-like Beta Propeller Repeat</fullName>
    </submittedName>
</protein>
<dbReference type="Pfam" id="PF07676">
    <property type="entry name" value="PD40"/>
    <property type="match status" value="1"/>
</dbReference>
<dbReference type="EMBL" id="FUYS01000008">
    <property type="protein sequence ID" value="SKB78195.1"/>
    <property type="molecule type" value="Genomic_DNA"/>
</dbReference>
<evidence type="ECO:0000256" key="1">
    <source>
        <dbReference type="ARBA" id="ARBA00009820"/>
    </source>
</evidence>
<dbReference type="InterPro" id="IPR011659">
    <property type="entry name" value="WD40"/>
</dbReference>
<organism evidence="2 3">
    <name type="scientific">Parapedobacter luteus</name>
    <dbReference type="NCBI Taxonomy" id="623280"/>
    <lineage>
        <taxon>Bacteria</taxon>
        <taxon>Pseudomonadati</taxon>
        <taxon>Bacteroidota</taxon>
        <taxon>Sphingobacteriia</taxon>
        <taxon>Sphingobacteriales</taxon>
        <taxon>Sphingobacteriaceae</taxon>
        <taxon>Parapedobacter</taxon>
    </lineage>
</organism>
<evidence type="ECO:0000313" key="2">
    <source>
        <dbReference type="EMBL" id="SKB78195.1"/>
    </source>
</evidence>
<dbReference type="InterPro" id="IPR011042">
    <property type="entry name" value="6-blade_b-propeller_TolB-like"/>
</dbReference>
<dbReference type="PANTHER" id="PTHR36842">
    <property type="entry name" value="PROTEIN TOLB HOMOLOG"/>
    <property type="match status" value="1"/>
</dbReference>
<reference evidence="2 3" key="1">
    <citation type="submission" date="2017-02" db="EMBL/GenBank/DDBJ databases">
        <authorList>
            <person name="Peterson S.W."/>
        </authorList>
    </citation>
    <scope>NUCLEOTIDE SEQUENCE [LARGE SCALE GENOMIC DNA]</scope>
    <source>
        <strain evidence="2 3">DSM 22899</strain>
    </source>
</reference>
<dbReference type="AlphaFoldDB" id="A0A1T5E2P7"/>
<accession>A0A1T5E2P7</accession>